<dbReference type="PANTHER" id="PTHR38593">
    <property type="entry name" value="BLR2558 PROTEIN"/>
    <property type="match status" value="1"/>
</dbReference>
<dbReference type="Pfam" id="PF13628">
    <property type="entry name" value="DUF4142"/>
    <property type="match status" value="1"/>
</dbReference>
<dbReference type="InterPro" id="IPR025419">
    <property type="entry name" value="DUF4142"/>
</dbReference>
<evidence type="ECO:0000259" key="1">
    <source>
        <dbReference type="Pfam" id="PF13628"/>
    </source>
</evidence>
<feature type="domain" description="DUF4142" evidence="1">
    <location>
        <begin position="53"/>
        <end position="185"/>
    </location>
</feature>
<proteinExistence type="predicted"/>
<evidence type="ECO:0000313" key="3">
    <source>
        <dbReference type="Proteomes" id="UP000033109"/>
    </source>
</evidence>
<dbReference type="EMBL" id="CP009621">
    <property type="protein sequence ID" value="AKD02945.1"/>
    <property type="molecule type" value="Genomic_DNA"/>
</dbReference>
<dbReference type="PATRIC" id="fig|400092.3.peg.1590"/>
<dbReference type="PANTHER" id="PTHR38593:SF1">
    <property type="entry name" value="BLR2558 PROTEIN"/>
    <property type="match status" value="1"/>
</dbReference>
<gene>
    <name evidence="2" type="ORF">PKOR_07165</name>
</gene>
<dbReference type="Gene3D" id="1.20.1260.10">
    <property type="match status" value="1"/>
</dbReference>
<evidence type="ECO:0000313" key="2">
    <source>
        <dbReference type="EMBL" id="AKD02945.1"/>
    </source>
</evidence>
<accession>A0A0E3ZD90</accession>
<sequence>MKKIISTGMLAGAFLFGIVSCNQQQGAVEEAQEVNEQQAQNTGMEDQMTNISDFMTKAASNSMLEVEAGRLAQDRAQNQQVKEYGKMMVADHTKANEQMKQLAQQKNVTLPDSLGQDHKDQLQSLQDKKGREFDQEYMDLMVSSHEEAVTLFEDASNNIQDAEVKSFATTTLPKLREHLDRANQIDSTMQQKQQ</sequence>
<dbReference type="STRING" id="400092.PKOR_07165"/>
<dbReference type="Proteomes" id="UP000033109">
    <property type="component" value="Chromosome"/>
</dbReference>
<dbReference type="HOGENOM" id="CLU_079636_1_2_10"/>
<name>A0A0E3ZD90_9BACT</name>
<keyword evidence="3" id="KW-1185">Reference proteome</keyword>
<dbReference type="AlphaFoldDB" id="A0A0E3ZD90"/>
<organism evidence="2 3">
    <name type="scientific">Pontibacter korlensis</name>
    <dbReference type="NCBI Taxonomy" id="400092"/>
    <lineage>
        <taxon>Bacteria</taxon>
        <taxon>Pseudomonadati</taxon>
        <taxon>Bacteroidota</taxon>
        <taxon>Cytophagia</taxon>
        <taxon>Cytophagales</taxon>
        <taxon>Hymenobacteraceae</taxon>
        <taxon>Pontibacter</taxon>
    </lineage>
</organism>
<dbReference type="PROSITE" id="PS51257">
    <property type="entry name" value="PROKAR_LIPOPROTEIN"/>
    <property type="match status" value="1"/>
</dbReference>
<dbReference type="RefSeq" id="WP_046309964.1">
    <property type="nucleotide sequence ID" value="NZ_CBCSCY010000001.1"/>
</dbReference>
<reference evidence="2 3" key="1">
    <citation type="journal article" date="2015" name="Sci. Rep.">
        <title>Unraveling adaptation of Pontibacter korlensis to radiation and infertility in desert through complete genome and comparative transcriptomic analysis.</title>
        <authorList>
            <person name="Dai J."/>
            <person name="Dai W."/>
            <person name="Qiu C."/>
            <person name="Yang Z."/>
            <person name="Zhang Y."/>
            <person name="Zhou M."/>
            <person name="Zhang L."/>
            <person name="Fang C."/>
            <person name="Gao Q."/>
            <person name="Yang Q."/>
            <person name="Li X."/>
            <person name="Wang Z."/>
            <person name="Wang Z."/>
            <person name="Jia Z."/>
            <person name="Chen X."/>
        </authorList>
    </citation>
    <scope>NUCLEOTIDE SEQUENCE [LARGE SCALE GENOMIC DNA]</scope>
    <source>
        <strain evidence="2 3">X14-1T</strain>
    </source>
</reference>
<dbReference type="KEGG" id="pko:PKOR_07165"/>
<dbReference type="InterPro" id="IPR012347">
    <property type="entry name" value="Ferritin-like"/>
</dbReference>
<protein>
    <submittedName>
        <fullName evidence="2">Membrane protein</fullName>
    </submittedName>
</protein>